<proteinExistence type="predicted"/>
<name>A0A1Q9DWQ0_SYMMI</name>
<dbReference type="AlphaFoldDB" id="A0A1Q9DWQ0"/>
<evidence type="ECO:0000313" key="3">
    <source>
        <dbReference type="Proteomes" id="UP000186817"/>
    </source>
</evidence>
<dbReference type="EMBL" id="LSRX01000355">
    <property type="protein sequence ID" value="OLP99600.1"/>
    <property type="molecule type" value="Genomic_DNA"/>
</dbReference>
<reference evidence="2 3" key="1">
    <citation type="submission" date="2016-02" db="EMBL/GenBank/DDBJ databases">
        <title>Genome analysis of coral dinoflagellate symbionts highlights evolutionary adaptations to a symbiotic lifestyle.</title>
        <authorList>
            <person name="Aranda M."/>
            <person name="Li Y."/>
            <person name="Liew Y.J."/>
            <person name="Baumgarten S."/>
            <person name="Simakov O."/>
            <person name="Wilson M."/>
            <person name="Piel J."/>
            <person name="Ashoor H."/>
            <person name="Bougouffa S."/>
            <person name="Bajic V.B."/>
            <person name="Ryu T."/>
            <person name="Ravasi T."/>
            <person name="Bayer T."/>
            <person name="Micklem G."/>
            <person name="Kim H."/>
            <person name="Bhak J."/>
            <person name="Lajeunesse T.C."/>
            <person name="Voolstra C.R."/>
        </authorList>
    </citation>
    <scope>NUCLEOTIDE SEQUENCE [LARGE SCALE GENOMIC DNA]</scope>
    <source>
        <strain evidence="2 3">CCMP2467</strain>
    </source>
</reference>
<feature type="region of interest" description="Disordered" evidence="1">
    <location>
        <begin position="1"/>
        <end position="22"/>
    </location>
</feature>
<evidence type="ECO:0000256" key="1">
    <source>
        <dbReference type="SAM" id="MobiDB-lite"/>
    </source>
</evidence>
<accession>A0A1Q9DWQ0</accession>
<feature type="compositionally biased region" description="Basic residues" evidence="1">
    <location>
        <begin position="196"/>
        <end position="209"/>
    </location>
</feature>
<gene>
    <name evidence="2" type="ORF">AK812_SmicGene17791</name>
</gene>
<dbReference type="Proteomes" id="UP000186817">
    <property type="component" value="Unassembled WGS sequence"/>
</dbReference>
<evidence type="ECO:0000313" key="2">
    <source>
        <dbReference type="EMBL" id="OLP99600.1"/>
    </source>
</evidence>
<organism evidence="2 3">
    <name type="scientific">Symbiodinium microadriaticum</name>
    <name type="common">Dinoflagellate</name>
    <name type="synonym">Zooxanthella microadriatica</name>
    <dbReference type="NCBI Taxonomy" id="2951"/>
    <lineage>
        <taxon>Eukaryota</taxon>
        <taxon>Sar</taxon>
        <taxon>Alveolata</taxon>
        <taxon>Dinophyceae</taxon>
        <taxon>Suessiales</taxon>
        <taxon>Symbiodiniaceae</taxon>
        <taxon>Symbiodinium</taxon>
    </lineage>
</organism>
<feature type="region of interest" description="Disordered" evidence="1">
    <location>
        <begin position="196"/>
        <end position="280"/>
    </location>
</feature>
<protein>
    <submittedName>
        <fullName evidence="2">Uncharacterized protein</fullName>
    </submittedName>
</protein>
<keyword evidence="3" id="KW-1185">Reference proteome</keyword>
<comment type="caution">
    <text evidence="2">The sequence shown here is derived from an EMBL/GenBank/DDBJ whole genome shotgun (WGS) entry which is preliminary data.</text>
</comment>
<sequence>MNFEHGDGDEDYLPNGNVSTKVPPSYDGRSSWFAYEDAIVVNREHLKDPNNGVKYFKSFLRPLFVKGAANVFLYRFQQFMNLHRGNGDYRQKNEKALPTKRRSAAGVDIIDGTSNRNRVLADYRMNELREVYLESRWPKVLVIEEGCLDNQEGYWVEDEEDGTEGFLDADDDAFWVYDEENYAWFQRRLQGRKMKRGFKGRRKGKRKGGKGSGGTRFFKKRKGKSHLADGTTDAGKQKDHGMMVGMTGPRTTPRSPMQPRAKERKERRAKGKGKYEKDGKEAPWMEQRNLPLIVCTYDREYSVQSTEFDIVKQGHVSIDLQPDKAYLSTPVLGIKNVKLQLAEEPNNLVFATNDEWLIDENTMKKMRKVKYDPKDGQMPVPLEFLDTTRKTIMEFAKVGSPEDIVSKGKPEDSSKVDFTAMQFYVI</sequence>